<dbReference type="PROSITE" id="PS50110">
    <property type="entry name" value="RESPONSE_REGULATORY"/>
    <property type="match status" value="1"/>
</dbReference>
<protein>
    <recommendedName>
        <fullName evidence="6">DNA-binding response regulator</fullName>
    </recommendedName>
</protein>
<dbReference type="GO" id="GO:0000156">
    <property type="term" value="F:phosphorelay response regulator activity"/>
    <property type="evidence" value="ECO:0007669"/>
    <property type="project" value="InterPro"/>
</dbReference>
<feature type="domain" description="Response regulatory" evidence="2">
    <location>
        <begin position="3"/>
        <end position="114"/>
    </location>
</feature>
<dbReference type="Pfam" id="PF04397">
    <property type="entry name" value="LytTR"/>
    <property type="match status" value="1"/>
</dbReference>
<gene>
    <name evidence="4" type="ORF">BCY89_22210</name>
</gene>
<dbReference type="Pfam" id="PF00072">
    <property type="entry name" value="Response_reg"/>
    <property type="match status" value="1"/>
</dbReference>
<dbReference type="Proteomes" id="UP000286402">
    <property type="component" value="Unassembled WGS sequence"/>
</dbReference>
<evidence type="ECO:0000313" key="4">
    <source>
        <dbReference type="EMBL" id="RKF41130.1"/>
    </source>
</evidence>
<dbReference type="PANTHER" id="PTHR37299">
    <property type="entry name" value="TRANSCRIPTIONAL REGULATOR-RELATED"/>
    <property type="match status" value="1"/>
</dbReference>
<feature type="domain" description="HTH LytTR-type" evidence="3">
    <location>
        <begin position="126"/>
        <end position="194"/>
    </location>
</feature>
<dbReference type="InterPro" id="IPR001789">
    <property type="entry name" value="Sig_transdc_resp-reg_receiver"/>
</dbReference>
<evidence type="ECO:0000259" key="2">
    <source>
        <dbReference type="PROSITE" id="PS50110"/>
    </source>
</evidence>
<dbReference type="PANTHER" id="PTHR37299:SF1">
    <property type="entry name" value="STAGE 0 SPORULATION PROTEIN A HOMOLOG"/>
    <property type="match status" value="1"/>
</dbReference>
<accession>A0A420G7I9</accession>
<dbReference type="RefSeq" id="WP_120333160.1">
    <property type="nucleotide sequence ID" value="NZ_MCAQ01000002.1"/>
</dbReference>
<keyword evidence="5" id="KW-1185">Reference proteome</keyword>
<evidence type="ECO:0000256" key="1">
    <source>
        <dbReference type="PROSITE-ProRule" id="PRU00169"/>
    </source>
</evidence>
<name>A0A420G7I9_9SPHI</name>
<dbReference type="Gene3D" id="3.40.50.2300">
    <property type="match status" value="1"/>
</dbReference>
<feature type="modified residue" description="4-aspartylphosphate" evidence="1">
    <location>
        <position position="54"/>
    </location>
</feature>
<dbReference type="InterPro" id="IPR007492">
    <property type="entry name" value="LytTR_DNA-bd_dom"/>
</dbReference>
<dbReference type="InterPro" id="IPR046947">
    <property type="entry name" value="LytR-like"/>
</dbReference>
<dbReference type="PROSITE" id="PS50930">
    <property type="entry name" value="HTH_LYTTR"/>
    <property type="match status" value="1"/>
</dbReference>
<evidence type="ECO:0000313" key="5">
    <source>
        <dbReference type="Proteomes" id="UP000286402"/>
    </source>
</evidence>
<dbReference type="SMART" id="SM00448">
    <property type="entry name" value="REC"/>
    <property type="match status" value="1"/>
</dbReference>
<dbReference type="AlphaFoldDB" id="A0A420G7I9"/>
<dbReference type="Gene3D" id="2.40.50.1020">
    <property type="entry name" value="LytTr DNA-binding domain"/>
    <property type="match status" value="1"/>
</dbReference>
<keyword evidence="1" id="KW-0597">Phosphoprotein</keyword>
<dbReference type="InterPro" id="IPR011006">
    <property type="entry name" value="CheY-like_superfamily"/>
</dbReference>
<organism evidence="4 5">
    <name type="scientific">Sphingobacterium siyangense</name>
    <dbReference type="NCBI Taxonomy" id="459529"/>
    <lineage>
        <taxon>Bacteria</taxon>
        <taxon>Pseudomonadati</taxon>
        <taxon>Bacteroidota</taxon>
        <taxon>Sphingobacteriia</taxon>
        <taxon>Sphingobacteriales</taxon>
        <taxon>Sphingobacteriaceae</taxon>
        <taxon>Sphingobacterium</taxon>
    </lineage>
</organism>
<dbReference type="EMBL" id="MCAQ01000002">
    <property type="protein sequence ID" value="RKF41130.1"/>
    <property type="molecule type" value="Genomic_DNA"/>
</dbReference>
<dbReference type="SMART" id="SM00850">
    <property type="entry name" value="LytTR"/>
    <property type="match status" value="1"/>
</dbReference>
<dbReference type="SUPFAM" id="SSF52172">
    <property type="entry name" value="CheY-like"/>
    <property type="match status" value="1"/>
</dbReference>
<evidence type="ECO:0008006" key="6">
    <source>
        <dbReference type="Google" id="ProtNLM"/>
    </source>
</evidence>
<sequence>MLTCIALDDEPLALRIISTFTAKHPAIQLAATFSNPHEAKLYLANNSVDLIFLDIDMLEINGIDFAKNLKSRPLLIFTTAHKEYAIDGFELDSVDYLLKPFDFVRFERAIDKAMTRSATQSHRPFLIVSVEYQRIKIYLDEIECLESMQDYIKIHLIHGKTILTLSTMKAMLERLPKNQFIRIHRSFVIAVKHIITFSQRKVQLPNFTLKVGDGYYNEVIQCLRDSSMQ</sequence>
<reference evidence="4 5" key="1">
    <citation type="submission" date="2016-07" db="EMBL/GenBank/DDBJ databases">
        <title>Genome analysis of Sphingobacterium siyangense T12B17.</title>
        <authorList>
            <person name="Xu D."/>
            <person name="Su Y."/>
            <person name="Zheng S."/>
        </authorList>
    </citation>
    <scope>NUCLEOTIDE SEQUENCE [LARGE SCALE GENOMIC DNA]</scope>
    <source>
        <strain evidence="4 5">T12B17</strain>
    </source>
</reference>
<evidence type="ECO:0000259" key="3">
    <source>
        <dbReference type="PROSITE" id="PS50930"/>
    </source>
</evidence>
<proteinExistence type="predicted"/>
<comment type="caution">
    <text evidence="4">The sequence shown here is derived from an EMBL/GenBank/DDBJ whole genome shotgun (WGS) entry which is preliminary data.</text>
</comment>
<dbReference type="GO" id="GO:0003677">
    <property type="term" value="F:DNA binding"/>
    <property type="evidence" value="ECO:0007669"/>
    <property type="project" value="InterPro"/>
</dbReference>